<keyword evidence="2" id="KW-1185">Reference proteome</keyword>
<accession>A0A1V8T721</accession>
<comment type="caution">
    <text evidence="1">The sequence shown here is derived from an EMBL/GenBank/DDBJ whole genome shotgun (WGS) entry which is preliminary data.</text>
</comment>
<evidence type="ECO:0000313" key="1">
    <source>
        <dbReference type="EMBL" id="OQO07119.1"/>
    </source>
</evidence>
<dbReference type="AlphaFoldDB" id="A0A1V8T721"/>
<evidence type="ECO:0000313" key="2">
    <source>
        <dbReference type="Proteomes" id="UP000192596"/>
    </source>
</evidence>
<gene>
    <name evidence="1" type="ORF">B0A48_07687</name>
</gene>
<dbReference type="InParanoid" id="A0A1V8T721"/>
<organism evidence="1 2">
    <name type="scientific">Cryoendolithus antarcticus</name>
    <dbReference type="NCBI Taxonomy" id="1507870"/>
    <lineage>
        <taxon>Eukaryota</taxon>
        <taxon>Fungi</taxon>
        <taxon>Dikarya</taxon>
        <taxon>Ascomycota</taxon>
        <taxon>Pezizomycotina</taxon>
        <taxon>Dothideomycetes</taxon>
        <taxon>Dothideomycetidae</taxon>
        <taxon>Cladosporiales</taxon>
        <taxon>Cladosporiaceae</taxon>
        <taxon>Cryoendolithus</taxon>
    </lineage>
</organism>
<dbReference type="EMBL" id="NAJO01000015">
    <property type="protein sequence ID" value="OQO07119.1"/>
    <property type="molecule type" value="Genomic_DNA"/>
</dbReference>
<name>A0A1V8T721_9PEZI</name>
<proteinExistence type="predicted"/>
<reference evidence="2" key="1">
    <citation type="submission" date="2017-03" db="EMBL/GenBank/DDBJ databases">
        <title>Genomes of endolithic fungi from Antarctica.</title>
        <authorList>
            <person name="Coleine C."/>
            <person name="Masonjones S."/>
            <person name="Stajich J.E."/>
        </authorList>
    </citation>
    <scope>NUCLEOTIDE SEQUENCE [LARGE SCALE GENOMIC DNA]</scope>
    <source>
        <strain evidence="2">CCFEE 5527</strain>
    </source>
</reference>
<sequence length="145" mass="16549">MTMSVEPEQPTTRTAYYLVQWQEHNATGLSFSKPLGVYKCKSDALQIVRNARNEDGFVLRSHTQPGYPYCNKLGPIFDRNDNFVGTGYQWLYRGLDLVSVWLKRIWAYSDEAETTSDYDRNRPSSPGNTEFGEDYVGVAGEGIEF</sequence>
<protein>
    <submittedName>
        <fullName evidence="1">Uncharacterized protein</fullName>
    </submittedName>
</protein>
<dbReference type="Proteomes" id="UP000192596">
    <property type="component" value="Unassembled WGS sequence"/>
</dbReference>